<dbReference type="CDD" id="cd07727">
    <property type="entry name" value="YmaE-like_MBL-fold"/>
    <property type="match status" value="1"/>
</dbReference>
<feature type="domain" description="Metallo-beta-lactamase" evidence="1">
    <location>
        <begin position="153"/>
        <end position="314"/>
    </location>
</feature>
<dbReference type="Pfam" id="PF00753">
    <property type="entry name" value="Lactamase_B"/>
    <property type="match status" value="1"/>
</dbReference>
<accession>M2XW62</accession>
<dbReference type="EMBL" id="KB454529">
    <property type="protein sequence ID" value="EME27679.1"/>
    <property type="molecule type" value="Genomic_DNA"/>
</dbReference>
<evidence type="ECO:0000313" key="3">
    <source>
        <dbReference type="Proteomes" id="UP000030680"/>
    </source>
</evidence>
<dbReference type="InterPro" id="IPR036866">
    <property type="entry name" value="RibonucZ/Hydroxyglut_hydro"/>
</dbReference>
<dbReference type="Gene3D" id="3.30.70.20">
    <property type="match status" value="1"/>
</dbReference>
<evidence type="ECO:0000259" key="1">
    <source>
        <dbReference type="SMART" id="SM00849"/>
    </source>
</evidence>
<dbReference type="Gramene" id="EME27679">
    <property type="protein sequence ID" value="EME27679"/>
    <property type="gene ID" value="Gasu_48220"/>
</dbReference>
<sequence length="338" mass="38669">MELSFVTSPFKLSRHLSRTIYGRHRKCRKYCVVVASCRKRRQENVAGNIYVDTSCIDCDTCRWLAPNIFSRKDGQSYVHKQPESTQEEEAAFKALVSCPTGSIRLERPCKLVKQTQDSFPYPVHADLPNIFYMGFASAKSFGAHSYLWLSSADSPTFSFPNSILVDSPRFFTPLAKNVQNRIAPGNCVDWMFLTHRDDVADHEKWSSYLKARRIIHYADAVGSLQSVEWILEGDGPWYLSEDLKLVHVPGHTRGSTVLIDKRNGVAFTGDHLAFDMEIGELCAFPEVCWYSWKEQRSSVEKLMDEPFEWILPGHGRPFHFHNEKERKELLGRIAKGGV</sequence>
<dbReference type="eggNOG" id="ENOG502QPS3">
    <property type="taxonomic scope" value="Eukaryota"/>
</dbReference>
<dbReference type="SUPFAM" id="SSF56281">
    <property type="entry name" value="Metallo-hydrolase/oxidoreductase"/>
    <property type="match status" value="1"/>
</dbReference>
<evidence type="ECO:0000313" key="2">
    <source>
        <dbReference type="EMBL" id="EME27679.1"/>
    </source>
</evidence>
<protein>
    <recommendedName>
        <fullName evidence="1">Metallo-beta-lactamase domain-containing protein</fullName>
    </recommendedName>
</protein>
<dbReference type="STRING" id="130081.M2XW62"/>
<reference evidence="3" key="1">
    <citation type="journal article" date="2013" name="Science">
        <title>Gene transfer from bacteria and archaea facilitated evolution of an extremophilic eukaryote.</title>
        <authorList>
            <person name="Schonknecht G."/>
            <person name="Chen W.H."/>
            <person name="Ternes C.M."/>
            <person name="Barbier G.G."/>
            <person name="Shrestha R.P."/>
            <person name="Stanke M."/>
            <person name="Brautigam A."/>
            <person name="Baker B.J."/>
            <person name="Banfield J.F."/>
            <person name="Garavito R.M."/>
            <person name="Carr K."/>
            <person name="Wilkerson C."/>
            <person name="Rensing S.A."/>
            <person name="Gagneul D."/>
            <person name="Dickenson N.E."/>
            <person name="Oesterhelt C."/>
            <person name="Lercher M.J."/>
            <person name="Weber A.P."/>
        </authorList>
    </citation>
    <scope>NUCLEOTIDE SEQUENCE [LARGE SCALE GENOMIC DNA]</scope>
    <source>
        <strain evidence="3">074W</strain>
    </source>
</reference>
<dbReference type="OMA" id="RYCFSGD"/>
<dbReference type="PANTHER" id="PTHR42773:SF1">
    <property type="entry name" value="METALLO-BETA-LACTAMASE FAMILY PROTEIN"/>
    <property type="match status" value="1"/>
</dbReference>
<dbReference type="GeneID" id="17086568"/>
<dbReference type="SUPFAM" id="SSF54862">
    <property type="entry name" value="4Fe-4S ferredoxins"/>
    <property type="match status" value="1"/>
</dbReference>
<keyword evidence="3" id="KW-1185">Reference proteome</keyword>
<dbReference type="SMART" id="SM00849">
    <property type="entry name" value="Lactamase_B"/>
    <property type="match status" value="1"/>
</dbReference>
<dbReference type="Pfam" id="PF13370">
    <property type="entry name" value="Fer4_13"/>
    <property type="match status" value="1"/>
</dbReference>
<organism evidence="2 3">
    <name type="scientific">Galdieria sulphuraria</name>
    <name type="common">Red alga</name>
    <dbReference type="NCBI Taxonomy" id="130081"/>
    <lineage>
        <taxon>Eukaryota</taxon>
        <taxon>Rhodophyta</taxon>
        <taxon>Bangiophyceae</taxon>
        <taxon>Galdieriales</taxon>
        <taxon>Galdieriaceae</taxon>
        <taxon>Galdieria</taxon>
    </lineage>
</organism>
<dbReference type="RefSeq" id="XP_005704199.1">
    <property type="nucleotide sequence ID" value="XM_005704142.1"/>
</dbReference>
<dbReference type="InterPro" id="IPR001279">
    <property type="entry name" value="Metallo-B-lactamas"/>
</dbReference>
<dbReference type="PANTHER" id="PTHR42773">
    <property type="entry name" value="METALLO-BETA-LACTAMASE-RELATED"/>
    <property type="match status" value="1"/>
</dbReference>
<dbReference type="Gene3D" id="3.60.15.10">
    <property type="entry name" value="Ribonuclease Z/Hydroxyacylglutathione hydrolase-like"/>
    <property type="match status" value="1"/>
</dbReference>
<dbReference type="Proteomes" id="UP000030680">
    <property type="component" value="Unassembled WGS sequence"/>
</dbReference>
<proteinExistence type="predicted"/>
<dbReference type="AlphaFoldDB" id="M2XW62"/>
<name>M2XW62_GALSU</name>
<dbReference type="KEGG" id="gsl:Gasu_48220"/>
<dbReference type="OrthoDB" id="17458at2759"/>
<gene>
    <name evidence="2" type="ORF">Gasu_48220</name>
</gene>